<dbReference type="Pfam" id="PF04195">
    <property type="entry name" value="Transposase_28"/>
    <property type="match status" value="1"/>
</dbReference>
<dbReference type="InterPro" id="IPR007321">
    <property type="entry name" value="Transposase_28"/>
</dbReference>
<dbReference type="AlphaFoldDB" id="A0A9K3NFI9"/>
<protein>
    <recommendedName>
        <fullName evidence="2">Transposase (putative) gypsy type domain-containing protein</fullName>
    </recommendedName>
</protein>
<dbReference type="PANTHER" id="PTHR31099">
    <property type="entry name" value="OS06G0165300 PROTEIN"/>
    <property type="match status" value="1"/>
</dbReference>
<name>A0A9K3NFI9_HELAN</name>
<comment type="caution">
    <text evidence="3">The sequence shown here is derived from an EMBL/GenBank/DDBJ whole genome shotgun (WGS) entry which is preliminary data.</text>
</comment>
<proteinExistence type="predicted"/>
<keyword evidence="1" id="KW-1133">Transmembrane helix</keyword>
<evidence type="ECO:0000313" key="3">
    <source>
        <dbReference type="EMBL" id="KAF5797678.1"/>
    </source>
</evidence>
<accession>A0A9K3NFI9</accession>
<reference evidence="3" key="2">
    <citation type="submission" date="2020-06" db="EMBL/GenBank/DDBJ databases">
        <title>Helianthus annuus Genome sequencing and assembly Release 2.</title>
        <authorList>
            <person name="Gouzy J."/>
            <person name="Langlade N."/>
            <person name="Munos S."/>
        </authorList>
    </citation>
    <scope>NUCLEOTIDE SEQUENCE</scope>
    <source>
        <tissue evidence="3">Leaves</tissue>
    </source>
</reference>
<dbReference type="Proteomes" id="UP000215914">
    <property type="component" value="Unassembled WGS sequence"/>
</dbReference>
<sequence>MIIVRPIYLLIYQEATTLSILLIPFKFHHKKSSVLQVSFIFPFHFFFFQSSFLMGARKDQSTSFSYLTQEEVEAFCQKWGIDLRFNLEAPSLDKSIDQCPKGSVALYCKHFEFSNLRHSFSTFVLNILEYYRVSFGQLHPQGLARVLHFEVLCMAAGYDPSLFSFRRLFRLARMEIG</sequence>
<dbReference type="PANTHER" id="PTHR31099:SF41">
    <property type="entry name" value="TRANSPOSASE (PUTATIVE), GYPSY TYPE-RELATED"/>
    <property type="match status" value="1"/>
</dbReference>
<feature type="transmembrane region" description="Helical" evidence="1">
    <location>
        <begin position="7"/>
        <end position="27"/>
    </location>
</feature>
<dbReference type="Gramene" id="mRNA:HanXRQr2_Chr07g0283451">
    <property type="protein sequence ID" value="CDS:HanXRQr2_Chr07g0283451.1"/>
    <property type="gene ID" value="HanXRQr2_Chr07g0283451"/>
</dbReference>
<evidence type="ECO:0000259" key="2">
    <source>
        <dbReference type="Pfam" id="PF04195"/>
    </source>
</evidence>
<keyword evidence="4" id="KW-1185">Reference proteome</keyword>
<reference evidence="3" key="1">
    <citation type="journal article" date="2017" name="Nature">
        <title>The sunflower genome provides insights into oil metabolism, flowering and Asterid evolution.</title>
        <authorList>
            <person name="Badouin H."/>
            <person name="Gouzy J."/>
            <person name="Grassa C.J."/>
            <person name="Murat F."/>
            <person name="Staton S.E."/>
            <person name="Cottret L."/>
            <person name="Lelandais-Briere C."/>
            <person name="Owens G.L."/>
            <person name="Carrere S."/>
            <person name="Mayjonade B."/>
            <person name="Legrand L."/>
            <person name="Gill N."/>
            <person name="Kane N.C."/>
            <person name="Bowers J.E."/>
            <person name="Hubner S."/>
            <person name="Bellec A."/>
            <person name="Berard A."/>
            <person name="Berges H."/>
            <person name="Blanchet N."/>
            <person name="Boniface M.C."/>
            <person name="Brunel D."/>
            <person name="Catrice O."/>
            <person name="Chaidir N."/>
            <person name="Claudel C."/>
            <person name="Donnadieu C."/>
            <person name="Faraut T."/>
            <person name="Fievet G."/>
            <person name="Helmstetter N."/>
            <person name="King M."/>
            <person name="Knapp S.J."/>
            <person name="Lai Z."/>
            <person name="Le Paslier M.C."/>
            <person name="Lippi Y."/>
            <person name="Lorenzon L."/>
            <person name="Mandel J.R."/>
            <person name="Marage G."/>
            <person name="Marchand G."/>
            <person name="Marquand E."/>
            <person name="Bret-Mestries E."/>
            <person name="Morien E."/>
            <person name="Nambeesan S."/>
            <person name="Nguyen T."/>
            <person name="Pegot-Espagnet P."/>
            <person name="Pouilly N."/>
            <person name="Raftis F."/>
            <person name="Sallet E."/>
            <person name="Schiex T."/>
            <person name="Thomas J."/>
            <person name="Vandecasteele C."/>
            <person name="Vares D."/>
            <person name="Vear F."/>
            <person name="Vautrin S."/>
            <person name="Crespi M."/>
            <person name="Mangin B."/>
            <person name="Burke J.M."/>
            <person name="Salse J."/>
            <person name="Munos S."/>
            <person name="Vincourt P."/>
            <person name="Rieseberg L.H."/>
            <person name="Langlade N.B."/>
        </authorList>
    </citation>
    <scope>NUCLEOTIDE SEQUENCE</scope>
    <source>
        <tissue evidence="3">Leaves</tissue>
    </source>
</reference>
<evidence type="ECO:0000313" key="4">
    <source>
        <dbReference type="Proteomes" id="UP000215914"/>
    </source>
</evidence>
<keyword evidence="1" id="KW-0812">Transmembrane</keyword>
<feature type="domain" description="Transposase (putative) gypsy type" evidence="2">
    <location>
        <begin position="110"/>
        <end position="172"/>
    </location>
</feature>
<evidence type="ECO:0000256" key="1">
    <source>
        <dbReference type="SAM" id="Phobius"/>
    </source>
</evidence>
<keyword evidence="1" id="KW-0472">Membrane</keyword>
<dbReference type="EMBL" id="MNCJ02000322">
    <property type="protein sequence ID" value="KAF5797678.1"/>
    <property type="molecule type" value="Genomic_DNA"/>
</dbReference>
<gene>
    <name evidence="3" type="ORF">HanXRQr2_Chr07g0283451</name>
</gene>
<feature type="transmembrane region" description="Helical" evidence="1">
    <location>
        <begin position="33"/>
        <end position="56"/>
    </location>
</feature>
<organism evidence="3 4">
    <name type="scientific">Helianthus annuus</name>
    <name type="common">Common sunflower</name>
    <dbReference type="NCBI Taxonomy" id="4232"/>
    <lineage>
        <taxon>Eukaryota</taxon>
        <taxon>Viridiplantae</taxon>
        <taxon>Streptophyta</taxon>
        <taxon>Embryophyta</taxon>
        <taxon>Tracheophyta</taxon>
        <taxon>Spermatophyta</taxon>
        <taxon>Magnoliopsida</taxon>
        <taxon>eudicotyledons</taxon>
        <taxon>Gunneridae</taxon>
        <taxon>Pentapetalae</taxon>
        <taxon>asterids</taxon>
        <taxon>campanulids</taxon>
        <taxon>Asterales</taxon>
        <taxon>Asteraceae</taxon>
        <taxon>Asteroideae</taxon>
        <taxon>Heliantheae alliance</taxon>
        <taxon>Heliantheae</taxon>
        <taxon>Helianthus</taxon>
    </lineage>
</organism>